<feature type="transmembrane region" description="Helical" evidence="10">
    <location>
        <begin position="191"/>
        <end position="210"/>
    </location>
</feature>
<dbReference type="OrthoDB" id="1099at2759"/>
<evidence type="ECO:0000256" key="4">
    <source>
        <dbReference type="ARBA" id="ARBA00022475"/>
    </source>
</evidence>
<organism evidence="11 12">
    <name type="scientific">Exophiala mesophila</name>
    <name type="common">Black yeast-like fungus</name>
    <dbReference type="NCBI Taxonomy" id="212818"/>
    <lineage>
        <taxon>Eukaryota</taxon>
        <taxon>Fungi</taxon>
        <taxon>Dikarya</taxon>
        <taxon>Ascomycota</taxon>
        <taxon>Pezizomycotina</taxon>
        <taxon>Eurotiomycetes</taxon>
        <taxon>Chaetothyriomycetidae</taxon>
        <taxon>Chaetothyriales</taxon>
        <taxon>Herpotrichiellaceae</taxon>
        <taxon>Exophiala</taxon>
    </lineage>
</organism>
<dbReference type="VEuPathDB" id="FungiDB:PV10_08249"/>
<comment type="subcellular location">
    <subcellularLocation>
        <location evidence="1">Cell membrane</location>
        <topology evidence="1">Multi-pass membrane protein</topology>
    </subcellularLocation>
</comment>
<evidence type="ECO:0000256" key="7">
    <source>
        <dbReference type="ARBA" id="ARBA00023136"/>
    </source>
</evidence>
<dbReference type="GO" id="GO:0005886">
    <property type="term" value="C:plasma membrane"/>
    <property type="evidence" value="ECO:0007669"/>
    <property type="project" value="UniProtKB-SubCell"/>
</dbReference>
<dbReference type="GO" id="GO:0000319">
    <property type="term" value="F:sulfite transmembrane transporter activity"/>
    <property type="evidence" value="ECO:0007669"/>
    <property type="project" value="TreeGrafter"/>
</dbReference>
<dbReference type="InterPro" id="IPR051629">
    <property type="entry name" value="Sulfite_efflux_TDT"/>
</dbReference>
<comment type="function">
    <text evidence="8">Sulphite efflux pump required for the secretion of sulphite as a reducing agent. In the presence of sulphite, cystine in keratin is directly cleaved to cysteine and S-sulphocysteine, and thereby, reduced proteins become accessible to hydrolysis by a variety of secreted endo- and exoproteases. Excretion of sulphite mediated by an efflux pump also represents a detoxification pathway for dermatophytes during infection of the epidermal stratum corneum, hair and nails, which are rich in cysteine.</text>
</comment>
<keyword evidence="5 10" id="KW-0812">Transmembrane</keyword>
<dbReference type="FunFam" id="1.50.10.150:FF:000004">
    <property type="entry name" value="Malic acid transporter"/>
    <property type="match status" value="1"/>
</dbReference>
<feature type="transmembrane region" description="Helical" evidence="10">
    <location>
        <begin position="160"/>
        <end position="179"/>
    </location>
</feature>
<sequence>MDPSAAYIGCGRKDCNHADGHHHGANAVTLDDVEKTIVEKNNHGWRRVVVNFTPSWFSVNMGTGIASILLHNLPYNARWLYWISVAIFCLNILLFVVFLAISVVRYTYFRGLFVFMINHPVQSLFTGTFPMGLATIVNMVVFVCVPVWGSWATTLAWTLWWIDAVIAVSTCFYLPFIIMNKHEHELSKMTAAWLLPVVSTIVAAASGGIVAEVLPNPDHQLWTIVISYILWGTGFPLAMVILVVYFHRLTIHKLPPREVIVSVFLPLGPLGQGSFALMQLGKVAKEVFPRTHTLDPAAGTTFNTLGVALAFIIWGYGLFWLFLALASIGQHRFPFNMGWWGFTFPLGVYSVSTTTLAKELPSAFFRVLGTIFSLVVVFLWLMVFIITVIKSFRGQIFYAPCVQVYEREQAAVELEQWERNAQRQ</sequence>
<dbReference type="AlphaFoldDB" id="A0A0D1Z3X0"/>
<feature type="transmembrane region" description="Helical" evidence="10">
    <location>
        <begin position="79"/>
        <end position="104"/>
    </location>
</feature>
<evidence type="ECO:0000256" key="2">
    <source>
        <dbReference type="ARBA" id="ARBA00008566"/>
    </source>
</evidence>
<feature type="transmembrane region" description="Helical" evidence="10">
    <location>
        <begin position="124"/>
        <end position="148"/>
    </location>
</feature>
<feature type="transmembrane region" description="Helical" evidence="10">
    <location>
        <begin position="48"/>
        <end position="73"/>
    </location>
</feature>
<keyword evidence="3" id="KW-0813">Transport</keyword>
<dbReference type="HOGENOM" id="CLU_030057_6_1_1"/>
<reference evidence="11 12" key="1">
    <citation type="submission" date="2015-01" db="EMBL/GenBank/DDBJ databases">
        <title>The Genome Sequence of Exophiala mesophila CBS40295.</title>
        <authorList>
            <consortium name="The Broad Institute Genomics Platform"/>
            <person name="Cuomo C."/>
            <person name="de Hoog S."/>
            <person name="Gorbushina A."/>
            <person name="Stielow B."/>
            <person name="Teixiera M."/>
            <person name="Abouelleil A."/>
            <person name="Chapman S.B."/>
            <person name="Priest M."/>
            <person name="Young S.K."/>
            <person name="Wortman J."/>
            <person name="Nusbaum C."/>
            <person name="Birren B."/>
        </authorList>
    </citation>
    <scope>NUCLEOTIDE SEQUENCE [LARGE SCALE GENOMIC DNA]</scope>
    <source>
        <strain evidence="11 12">CBS 40295</strain>
    </source>
</reference>
<dbReference type="OMA" id="YIPHCIM"/>
<feature type="transmembrane region" description="Helical" evidence="10">
    <location>
        <begin position="259"/>
        <end position="281"/>
    </location>
</feature>
<gene>
    <name evidence="11" type="ORF">PV10_08249</name>
</gene>
<proteinExistence type="inferred from homology"/>
<dbReference type="InterPro" id="IPR038665">
    <property type="entry name" value="Voltage-dep_anion_channel_sf"/>
</dbReference>
<feature type="transmembrane region" description="Helical" evidence="10">
    <location>
        <begin position="301"/>
        <end position="325"/>
    </location>
</feature>
<evidence type="ECO:0000256" key="8">
    <source>
        <dbReference type="ARBA" id="ARBA00056100"/>
    </source>
</evidence>
<keyword evidence="4" id="KW-1003">Cell membrane</keyword>
<dbReference type="RefSeq" id="XP_016220153.1">
    <property type="nucleotide sequence ID" value="XM_016373242.1"/>
</dbReference>
<evidence type="ECO:0000256" key="6">
    <source>
        <dbReference type="ARBA" id="ARBA00022989"/>
    </source>
</evidence>
<dbReference type="Pfam" id="PF03595">
    <property type="entry name" value="SLAC1"/>
    <property type="match status" value="1"/>
</dbReference>
<evidence type="ECO:0000256" key="1">
    <source>
        <dbReference type="ARBA" id="ARBA00004651"/>
    </source>
</evidence>
<name>A0A0D1Z3X0_EXOME</name>
<dbReference type="Gene3D" id="1.50.10.150">
    <property type="entry name" value="Voltage-dependent anion channel"/>
    <property type="match status" value="1"/>
</dbReference>
<dbReference type="Proteomes" id="UP000054302">
    <property type="component" value="Unassembled WGS sequence"/>
</dbReference>
<feature type="transmembrane region" description="Helical" evidence="10">
    <location>
        <begin position="222"/>
        <end position="247"/>
    </location>
</feature>
<evidence type="ECO:0000256" key="5">
    <source>
        <dbReference type="ARBA" id="ARBA00022692"/>
    </source>
</evidence>
<keyword evidence="7 10" id="KW-0472">Membrane</keyword>
<dbReference type="CDD" id="cd09318">
    <property type="entry name" value="TDT_SSU1"/>
    <property type="match status" value="1"/>
</dbReference>
<feature type="transmembrane region" description="Helical" evidence="10">
    <location>
        <begin position="337"/>
        <end position="357"/>
    </location>
</feature>
<evidence type="ECO:0000313" key="12">
    <source>
        <dbReference type="Proteomes" id="UP000054302"/>
    </source>
</evidence>
<evidence type="ECO:0000256" key="9">
    <source>
        <dbReference type="ARBA" id="ARBA00072906"/>
    </source>
</evidence>
<dbReference type="PANTHER" id="PTHR31686:SF1">
    <property type="entry name" value="SULFITE EFFLUX PUMP SSU1"/>
    <property type="match status" value="1"/>
</dbReference>
<accession>A0A0D1Z3X0</accession>
<evidence type="ECO:0000256" key="3">
    <source>
        <dbReference type="ARBA" id="ARBA00022448"/>
    </source>
</evidence>
<evidence type="ECO:0000256" key="10">
    <source>
        <dbReference type="SAM" id="Phobius"/>
    </source>
</evidence>
<dbReference type="EMBL" id="KN847525">
    <property type="protein sequence ID" value="KIV88579.1"/>
    <property type="molecule type" value="Genomic_DNA"/>
</dbReference>
<dbReference type="GeneID" id="27326094"/>
<keyword evidence="6 10" id="KW-1133">Transmembrane helix</keyword>
<feature type="transmembrane region" description="Helical" evidence="10">
    <location>
        <begin position="363"/>
        <end position="389"/>
    </location>
</feature>
<protein>
    <recommendedName>
        <fullName evidence="9">Sulfite efflux pump SSU1</fullName>
    </recommendedName>
</protein>
<keyword evidence="12" id="KW-1185">Reference proteome</keyword>
<comment type="similarity">
    <text evidence="2">Belongs to the tellurite-resistance/dicarboxylate transporter (TDT) family.</text>
</comment>
<dbReference type="InterPro" id="IPR004695">
    <property type="entry name" value="SLAC1/Mae1/Ssu1/TehA"/>
</dbReference>
<dbReference type="PANTHER" id="PTHR31686">
    <property type="match status" value="1"/>
</dbReference>
<evidence type="ECO:0000313" key="11">
    <source>
        <dbReference type="EMBL" id="KIV88579.1"/>
    </source>
</evidence>